<dbReference type="PANTHER" id="PTHR30543">
    <property type="entry name" value="CHROMATE REDUCTASE"/>
    <property type="match status" value="1"/>
</dbReference>
<organism evidence="2 3">
    <name type="scientific">Dactylosporangium darangshiense</name>
    <dbReference type="NCBI Taxonomy" id="579108"/>
    <lineage>
        <taxon>Bacteria</taxon>
        <taxon>Bacillati</taxon>
        <taxon>Actinomycetota</taxon>
        <taxon>Actinomycetes</taxon>
        <taxon>Micromonosporales</taxon>
        <taxon>Micromonosporaceae</taxon>
        <taxon>Dactylosporangium</taxon>
    </lineage>
</organism>
<dbReference type="Pfam" id="PF03358">
    <property type="entry name" value="FMN_red"/>
    <property type="match status" value="1"/>
</dbReference>
<proteinExistence type="predicted"/>
<dbReference type="RefSeq" id="WP_345121264.1">
    <property type="nucleotide sequence ID" value="NZ_BAABAT010000002.1"/>
</dbReference>
<sequence length="194" mass="21616">MPERRALRVVVIVGSTRSGRFGPTIAAWFITHAERRGDLEVDLVDLAVAGLPETLTDDEEPRPAAVLALAPRLTAADAFVVVTPEYNHSFPAPLKSAIDWYVEEWRAKPVALVSYGRETGGLLAAGQLRQIFSELDAVPIRAAVSLPRYWEQFAPDGSWPRHTAECNATAKTTLDRLTWWATVLRDARTTYRYQ</sequence>
<comment type="caution">
    <text evidence="2">The sequence shown here is derived from an EMBL/GenBank/DDBJ whole genome shotgun (WGS) entry which is preliminary data.</text>
</comment>
<evidence type="ECO:0000313" key="2">
    <source>
        <dbReference type="EMBL" id="GAA4244491.1"/>
    </source>
</evidence>
<name>A0ABP8CX48_9ACTN</name>
<dbReference type="Gene3D" id="3.40.50.360">
    <property type="match status" value="1"/>
</dbReference>
<accession>A0ABP8CX48</accession>
<evidence type="ECO:0000313" key="3">
    <source>
        <dbReference type="Proteomes" id="UP001500620"/>
    </source>
</evidence>
<keyword evidence="3" id="KW-1185">Reference proteome</keyword>
<dbReference type="InterPro" id="IPR005025">
    <property type="entry name" value="FMN_Rdtase-like_dom"/>
</dbReference>
<protein>
    <submittedName>
        <fullName evidence="2">NAD(P)H-dependent oxidoreductase</fullName>
    </submittedName>
</protein>
<dbReference type="InterPro" id="IPR029039">
    <property type="entry name" value="Flavoprotein-like_sf"/>
</dbReference>
<dbReference type="Proteomes" id="UP001500620">
    <property type="component" value="Unassembled WGS sequence"/>
</dbReference>
<dbReference type="SUPFAM" id="SSF52218">
    <property type="entry name" value="Flavoproteins"/>
    <property type="match status" value="1"/>
</dbReference>
<gene>
    <name evidence="2" type="ORF">GCM10022255_007740</name>
</gene>
<evidence type="ECO:0000259" key="1">
    <source>
        <dbReference type="Pfam" id="PF03358"/>
    </source>
</evidence>
<dbReference type="EMBL" id="BAABAT010000002">
    <property type="protein sequence ID" value="GAA4244491.1"/>
    <property type="molecule type" value="Genomic_DNA"/>
</dbReference>
<dbReference type="PANTHER" id="PTHR30543:SF21">
    <property type="entry name" value="NAD(P)H-DEPENDENT FMN REDUCTASE LOT6"/>
    <property type="match status" value="1"/>
</dbReference>
<dbReference type="InterPro" id="IPR050712">
    <property type="entry name" value="NAD(P)H-dep_reductase"/>
</dbReference>
<reference evidence="3" key="1">
    <citation type="journal article" date="2019" name="Int. J. Syst. Evol. Microbiol.">
        <title>The Global Catalogue of Microorganisms (GCM) 10K type strain sequencing project: providing services to taxonomists for standard genome sequencing and annotation.</title>
        <authorList>
            <consortium name="The Broad Institute Genomics Platform"/>
            <consortium name="The Broad Institute Genome Sequencing Center for Infectious Disease"/>
            <person name="Wu L."/>
            <person name="Ma J."/>
        </authorList>
    </citation>
    <scope>NUCLEOTIDE SEQUENCE [LARGE SCALE GENOMIC DNA]</scope>
    <source>
        <strain evidence="3">JCM 17441</strain>
    </source>
</reference>
<feature type="domain" description="NADPH-dependent FMN reductase-like" evidence="1">
    <location>
        <begin position="8"/>
        <end position="150"/>
    </location>
</feature>